<proteinExistence type="predicted"/>
<evidence type="ECO:0000313" key="1">
    <source>
        <dbReference type="EMBL" id="KAI0032536.1"/>
    </source>
</evidence>
<comment type="caution">
    <text evidence="1">The sequence shown here is derived from an EMBL/GenBank/DDBJ whole genome shotgun (WGS) entry which is preliminary data.</text>
</comment>
<organism evidence="1 2">
    <name type="scientific">Vararia minispora EC-137</name>
    <dbReference type="NCBI Taxonomy" id="1314806"/>
    <lineage>
        <taxon>Eukaryota</taxon>
        <taxon>Fungi</taxon>
        <taxon>Dikarya</taxon>
        <taxon>Basidiomycota</taxon>
        <taxon>Agaricomycotina</taxon>
        <taxon>Agaricomycetes</taxon>
        <taxon>Russulales</taxon>
        <taxon>Lachnocladiaceae</taxon>
        <taxon>Vararia</taxon>
    </lineage>
</organism>
<reference evidence="1" key="2">
    <citation type="journal article" date="2022" name="New Phytol.">
        <title>Evolutionary transition to the ectomycorrhizal habit in the genomes of a hyperdiverse lineage of mushroom-forming fungi.</title>
        <authorList>
            <person name="Looney B."/>
            <person name="Miyauchi S."/>
            <person name="Morin E."/>
            <person name="Drula E."/>
            <person name="Courty P.E."/>
            <person name="Kohler A."/>
            <person name="Kuo A."/>
            <person name="LaButti K."/>
            <person name="Pangilinan J."/>
            <person name="Lipzen A."/>
            <person name="Riley R."/>
            <person name="Andreopoulos W."/>
            <person name="He G."/>
            <person name="Johnson J."/>
            <person name="Nolan M."/>
            <person name="Tritt A."/>
            <person name="Barry K.W."/>
            <person name="Grigoriev I.V."/>
            <person name="Nagy L.G."/>
            <person name="Hibbett D."/>
            <person name="Henrissat B."/>
            <person name="Matheny P.B."/>
            <person name="Labbe J."/>
            <person name="Martin F.M."/>
        </authorList>
    </citation>
    <scope>NUCLEOTIDE SEQUENCE</scope>
    <source>
        <strain evidence="1">EC-137</strain>
    </source>
</reference>
<keyword evidence="1" id="KW-0378">Hydrolase</keyword>
<feature type="non-terminal residue" evidence="1">
    <location>
        <position position="1"/>
    </location>
</feature>
<sequence>ESPLVILHGLFGMKRNWLSLSKGFARDLKRPVYTLDLRNHGESPHTGPMTYEAMAADVLHFCEKHSFSNISLIGHSMGGKVAMAVALSPVLPAGLLHDLTVVDIAPARADLSPEFQEYVEAMQKIEAEKVSTRARAQEILKSYEPDAMTRAFLLTNLDTTVNPLKFRVPLDIIGPAIKELGWFPYAPGERVWDGRTLFIKGTKSKYINRHNISTARELFPSMRLEVLDTGHWGMFLAKWSMLSC</sequence>
<keyword evidence="2" id="KW-1185">Reference proteome</keyword>
<evidence type="ECO:0000313" key="2">
    <source>
        <dbReference type="Proteomes" id="UP000814128"/>
    </source>
</evidence>
<dbReference type="Proteomes" id="UP000814128">
    <property type="component" value="Unassembled WGS sequence"/>
</dbReference>
<reference evidence="1" key="1">
    <citation type="submission" date="2021-02" db="EMBL/GenBank/DDBJ databases">
        <authorList>
            <consortium name="DOE Joint Genome Institute"/>
            <person name="Ahrendt S."/>
            <person name="Looney B.P."/>
            <person name="Miyauchi S."/>
            <person name="Morin E."/>
            <person name="Drula E."/>
            <person name="Courty P.E."/>
            <person name="Chicoki N."/>
            <person name="Fauchery L."/>
            <person name="Kohler A."/>
            <person name="Kuo A."/>
            <person name="Labutti K."/>
            <person name="Pangilinan J."/>
            <person name="Lipzen A."/>
            <person name="Riley R."/>
            <person name="Andreopoulos W."/>
            <person name="He G."/>
            <person name="Johnson J."/>
            <person name="Barry K.W."/>
            <person name="Grigoriev I.V."/>
            <person name="Nagy L."/>
            <person name="Hibbett D."/>
            <person name="Henrissat B."/>
            <person name="Matheny P.B."/>
            <person name="Labbe J."/>
            <person name="Martin F."/>
        </authorList>
    </citation>
    <scope>NUCLEOTIDE SEQUENCE</scope>
    <source>
        <strain evidence="1">EC-137</strain>
    </source>
</reference>
<name>A0ACB8QMB8_9AGAM</name>
<accession>A0ACB8QMB8</accession>
<dbReference type="EMBL" id="MU273543">
    <property type="protein sequence ID" value="KAI0032536.1"/>
    <property type="molecule type" value="Genomic_DNA"/>
</dbReference>
<gene>
    <name evidence="1" type="ORF">K488DRAFT_49731</name>
</gene>
<protein>
    <submittedName>
        <fullName evidence="1">Alpha/Beta hydrolase protein</fullName>
    </submittedName>
</protein>